<dbReference type="InterPro" id="IPR002125">
    <property type="entry name" value="CMP_dCMP_dom"/>
</dbReference>
<comment type="pathway">
    <text evidence="2">Cofactor biosynthesis; riboflavin biosynthesis; 5-amino-6-(D-ribitylamino)uracil from GTP: step 2/4.</text>
</comment>
<dbReference type="GO" id="GO:0008703">
    <property type="term" value="F:5-amino-6-(5-phosphoribosylamino)uracil reductase activity"/>
    <property type="evidence" value="ECO:0007669"/>
    <property type="project" value="UniProtKB-EC"/>
</dbReference>
<comment type="function">
    <text evidence="1">Converts 2,5-diamino-6-(ribosylamino)-4(3h)-pyrimidinone 5'-phosphate into 5-amino-6-(ribosylamino)-2,4(1h,3h)-pyrimidinedione 5'-phosphate.</text>
</comment>
<dbReference type="EC" id="1.1.1.193" evidence="7"/>
<evidence type="ECO:0000256" key="9">
    <source>
        <dbReference type="ARBA" id="ARBA00023268"/>
    </source>
</evidence>
<evidence type="ECO:0000256" key="3">
    <source>
        <dbReference type="ARBA" id="ARBA00004910"/>
    </source>
</evidence>
<keyword evidence="11" id="KW-0378">Hydrolase</keyword>
<evidence type="ECO:0000256" key="8">
    <source>
        <dbReference type="ARBA" id="ARBA00019930"/>
    </source>
</evidence>
<organism evidence="11 12">
    <name type="scientific">Caminibacter pacificus</name>
    <dbReference type="NCBI Taxonomy" id="1424653"/>
    <lineage>
        <taxon>Bacteria</taxon>
        <taxon>Pseudomonadati</taxon>
        <taxon>Campylobacterota</taxon>
        <taxon>Epsilonproteobacteria</taxon>
        <taxon>Nautiliales</taxon>
        <taxon>Nautiliaceae</taxon>
        <taxon>Caminibacter</taxon>
    </lineage>
</organism>
<accession>A0ABX5TKB1</accession>
<evidence type="ECO:0000256" key="1">
    <source>
        <dbReference type="ARBA" id="ARBA00002151"/>
    </source>
</evidence>
<evidence type="ECO:0000313" key="11">
    <source>
        <dbReference type="EMBL" id="QCI27744.1"/>
    </source>
</evidence>
<evidence type="ECO:0000259" key="10">
    <source>
        <dbReference type="PROSITE" id="PS51747"/>
    </source>
</evidence>
<evidence type="ECO:0000313" key="12">
    <source>
        <dbReference type="Proteomes" id="UP000298805"/>
    </source>
</evidence>
<evidence type="ECO:0000256" key="4">
    <source>
        <dbReference type="ARBA" id="ARBA00005259"/>
    </source>
</evidence>
<evidence type="ECO:0000256" key="5">
    <source>
        <dbReference type="ARBA" id="ARBA00007417"/>
    </source>
</evidence>
<reference evidence="11" key="1">
    <citation type="submission" date="2019-06" db="EMBL/GenBank/DDBJ databases">
        <title>A comparative analysis of the Nautiliaceae.</title>
        <authorList>
            <person name="Grosche A."/>
            <person name="Smedile F."/>
            <person name="Vetriani C."/>
        </authorList>
    </citation>
    <scope>NUCLEOTIDE SEQUENCE</scope>
    <source>
        <strain evidence="11">TB6</strain>
    </source>
</reference>
<dbReference type="EC" id="3.5.4.26" evidence="6"/>
<dbReference type="GO" id="GO:0008835">
    <property type="term" value="F:diaminohydroxyphosphoribosylaminopyrimidine deaminase activity"/>
    <property type="evidence" value="ECO:0007669"/>
    <property type="project" value="UniProtKB-EC"/>
</dbReference>
<evidence type="ECO:0000256" key="2">
    <source>
        <dbReference type="ARBA" id="ARBA00004882"/>
    </source>
</evidence>
<gene>
    <name evidence="11" type="primary">ribD</name>
    <name evidence="11" type="ORF">C6V80_01810</name>
</gene>
<dbReference type="Gene3D" id="3.40.140.10">
    <property type="entry name" value="Cytidine Deaminase, domain 2"/>
    <property type="match status" value="1"/>
</dbReference>
<dbReference type="SUPFAM" id="SSF53927">
    <property type="entry name" value="Cytidine deaminase-like"/>
    <property type="match status" value="1"/>
</dbReference>
<dbReference type="InterPro" id="IPR002734">
    <property type="entry name" value="RibDG_C"/>
</dbReference>
<name>A0ABX5TKB1_9BACT</name>
<dbReference type="EMBL" id="CP027432">
    <property type="protein sequence ID" value="QCI27744.1"/>
    <property type="molecule type" value="Genomic_DNA"/>
</dbReference>
<keyword evidence="9" id="KW-0511">Multifunctional enzyme</keyword>
<sequence>MSSMNNFALDAAIKEAWRYQFLTYPNPAVGAAVIVKNRLFVSAHKKAGEPHAEVNALWEAYKAFFDAPPLTISHEIHEFLIKNHNGFFRESNVFVTLEPCSHVGKTPSCANLLKHLKPKSVTIGWLDPISEHSGGVEMLKSAGIEVNVLNDKRCYDLIEPFIKWTNDKFIFFKLAQSFNGAITGGYISSESSLKWVHQIRDKIELLVIGGNTVRIDRPTLDARKVNGKSPDVLIYSKEKNFDKTIPLFSIPKRRVFIEDNLEKINDYKFIMIEGGERLYKKLKNFVDWKVFIVTPKIFDRINYKSEDEFEILHVERRDDLIVFGRSND</sequence>
<evidence type="ECO:0000256" key="7">
    <source>
        <dbReference type="ARBA" id="ARBA00013173"/>
    </source>
</evidence>
<feature type="domain" description="CMP/dCMP-type deaminase" evidence="10">
    <location>
        <begin position="4"/>
        <end position="137"/>
    </location>
</feature>
<keyword evidence="12" id="KW-1185">Reference proteome</keyword>
<evidence type="ECO:0000256" key="6">
    <source>
        <dbReference type="ARBA" id="ARBA00012766"/>
    </source>
</evidence>
<dbReference type="NCBIfam" id="TIGR00326">
    <property type="entry name" value="eubact_ribD"/>
    <property type="match status" value="1"/>
</dbReference>
<dbReference type="Gene3D" id="3.40.430.10">
    <property type="entry name" value="Dihydrofolate Reductase, subunit A"/>
    <property type="match status" value="1"/>
</dbReference>
<comment type="similarity">
    <text evidence="4">In the N-terminal section; belongs to the cytidine and deoxycytidylate deaminase family.</text>
</comment>
<dbReference type="PROSITE" id="PS51747">
    <property type="entry name" value="CYT_DCMP_DEAMINASES_2"/>
    <property type="match status" value="1"/>
</dbReference>
<dbReference type="InterPro" id="IPR016193">
    <property type="entry name" value="Cytidine_deaminase-like"/>
</dbReference>
<proteinExistence type="inferred from homology"/>
<comment type="similarity">
    <text evidence="5">In the C-terminal section; belongs to the HTP reductase family.</text>
</comment>
<protein>
    <recommendedName>
        <fullName evidence="8">Riboflavin biosynthesis protein RibD</fullName>
        <ecNumber evidence="7">1.1.1.193</ecNumber>
        <ecNumber evidence="6">3.5.4.26</ecNumber>
    </recommendedName>
</protein>
<dbReference type="InterPro" id="IPR024072">
    <property type="entry name" value="DHFR-like_dom_sf"/>
</dbReference>
<dbReference type="SUPFAM" id="SSF53597">
    <property type="entry name" value="Dihydrofolate reductase-like"/>
    <property type="match status" value="1"/>
</dbReference>
<keyword evidence="11" id="KW-0560">Oxidoreductase</keyword>
<dbReference type="Pfam" id="PF00383">
    <property type="entry name" value="dCMP_cyt_deam_1"/>
    <property type="match status" value="1"/>
</dbReference>
<dbReference type="Proteomes" id="UP000298805">
    <property type="component" value="Chromosome"/>
</dbReference>
<comment type="pathway">
    <text evidence="3">Cofactor biosynthesis; riboflavin biosynthesis; 5-amino-6-(D-ribitylamino)uracil from GTP: step 3/4.</text>
</comment>
<dbReference type="InterPro" id="IPR004794">
    <property type="entry name" value="Eubact_RibD"/>
</dbReference>
<dbReference type="Pfam" id="PF01872">
    <property type="entry name" value="RibD_C"/>
    <property type="match status" value="1"/>
</dbReference>